<comment type="cofactor">
    <cofactor evidence="1">
        <name>Mn(2+)</name>
        <dbReference type="ChEBI" id="CHEBI:29035"/>
    </cofactor>
</comment>
<dbReference type="PROSITE" id="PS00893">
    <property type="entry name" value="NUDIX_BOX"/>
    <property type="match status" value="1"/>
</dbReference>
<keyword evidence="6" id="KW-0464">Manganese</keyword>
<accession>A0A5E4PU28</accession>
<evidence type="ECO:0000256" key="3">
    <source>
        <dbReference type="ARBA" id="ARBA00022723"/>
    </source>
</evidence>
<dbReference type="EMBL" id="FZQP02000360">
    <property type="protein sequence ID" value="VVC88600.1"/>
    <property type="molecule type" value="Genomic_DNA"/>
</dbReference>
<keyword evidence="5" id="KW-0460">Magnesium</keyword>
<comment type="cofactor">
    <cofactor evidence="2">
        <name>Mg(2+)</name>
        <dbReference type="ChEBI" id="CHEBI:18420"/>
    </cofactor>
</comment>
<dbReference type="PANTHER" id="PTHR12992">
    <property type="entry name" value="NUDIX HYDROLASE"/>
    <property type="match status" value="1"/>
</dbReference>
<dbReference type="AlphaFoldDB" id="A0A5E4PU28"/>
<feature type="region of interest" description="Disordered" evidence="7">
    <location>
        <begin position="1"/>
        <end position="21"/>
    </location>
</feature>
<keyword evidence="10" id="KW-1185">Reference proteome</keyword>
<dbReference type="InterPro" id="IPR000086">
    <property type="entry name" value="NUDIX_hydrolase_dom"/>
</dbReference>
<keyword evidence="3" id="KW-0479">Metal-binding</keyword>
<reference evidence="9 10" key="1">
    <citation type="submission" date="2017-07" db="EMBL/GenBank/DDBJ databases">
        <authorList>
            <person name="Talla V."/>
            <person name="Backstrom N."/>
        </authorList>
    </citation>
    <scope>NUCLEOTIDE SEQUENCE [LARGE SCALE GENOMIC DNA]</scope>
</reference>
<evidence type="ECO:0000313" key="10">
    <source>
        <dbReference type="Proteomes" id="UP000324832"/>
    </source>
</evidence>
<evidence type="ECO:0000256" key="5">
    <source>
        <dbReference type="ARBA" id="ARBA00022842"/>
    </source>
</evidence>
<evidence type="ECO:0000256" key="6">
    <source>
        <dbReference type="ARBA" id="ARBA00023211"/>
    </source>
</evidence>
<dbReference type="Pfam" id="PF00293">
    <property type="entry name" value="NUDIX"/>
    <property type="match status" value="1"/>
</dbReference>
<dbReference type="CDD" id="cd03426">
    <property type="entry name" value="NUDIX_CoAse_Nudt7"/>
    <property type="match status" value="1"/>
</dbReference>
<dbReference type="PROSITE" id="PS51462">
    <property type="entry name" value="NUDIX"/>
    <property type="match status" value="1"/>
</dbReference>
<dbReference type="GO" id="GO:0010945">
    <property type="term" value="F:coenzyme A diphosphatase activity"/>
    <property type="evidence" value="ECO:0007669"/>
    <property type="project" value="InterPro"/>
</dbReference>
<organism evidence="9 10">
    <name type="scientific">Leptidea sinapis</name>
    <dbReference type="NCBI Taxonomy" id="189913"/>
    <lineage>
        <taxon>Eukaryota</taxon>
        <taxon>Metazoa</taxon>
        <taxon>Ecdysozoa</taxon>
        <taxon>Arthropoda</taxon>
        <taxon>Hexapoda</taxon>
        <taxon>Insecta</taxon>
        <taxon>Pterygota</taxon>
        <taxon>Neoptera</taxon>
        <taxon>Endopterygota</taxon>
        <taxon>Lepidoptera</taxon>
        <taxon>Glossata</taxon>
        <taxon>Ditrysia</taxon>
        <taxon>Papilionoidea</taxon>
        <taxon>Pieridae</taxon>
        <taxon>Dismorphiinae</taxon>
        <taxon>Leptidea</taxon>
    </lineage>
</organism>
<dbReference type="SUPFAM" id="SSF55811">
    <property type="entry name" value="Nudix"/>
    <property type="match status" value="1"/>
</dbReference>
<dbReference type="InterPro" id="IPR020084">
    <property type="entry name" value="NUDIX_hydrolase_CS"/>
</dbReference>
<feature type="compositionally biased region" description="Basic and acidic residues" evidence="7">
    <location>
        <begin position="1"/>
        <end position="19"/>
    </location>
</feature>
<evidence type="ECO:0000256" key="1">
    <source>
        <dbReference type="ARBA" id="ARBA00001936"/>
    </source>
</evidence>
<evidence type="ECO:0000259" key="8">
    <source>
        <dbReference type="PROSITE" id="PS51462"/>
    </source>
</evidence>
<name>A0A5E4PU28_9NEOP</name>
<sequence>MSDSISDLKSEVENMKESQETNMSTINNNVTDVKAQIIEMNTSITNLSKEQNQLKSSLLKLEKRVDIVAVDLNEELLMEFQERIRRQRNLILVGVAEQKCKNAEERHTRDDFDVMKILKAFQNIPTPLKIHRIGKYTQKLLSSAARERCVSRLRDQPHFLYETGIPKVKAGVLVPLCIVNDEVHILYTLRSKQLKAHKGQVSFPGGKMDMGEDIIETALRESEEEIGLPRESVDIWCEMSPIQGLDKNMLIIPVVGEIKNFDNLSLIPNEDEVEEIFTVPIQHLSNPENHAHLKYEKQMVPIFENGKHKIWGITGFITHLFLQCFLPSGSYMVDFDRKHYKINELVAKL</sequence>
<protein>
    <recommendedName>
        <fullName evidence="8">Nudix hydrolase domain-containing protein</fullName>
    </recommendedName>
</protein>
<dbReference type="InterPro" id="IPR015797">
    <property type="entry name" value="NUDIX_hydrolase-like_dom_sf"/>
</dbReference>
<proteinExistence type="predicted"/>
<evidence type="ECO:0000256" key="2">
    <source>
        <dbReference type="ARBA" id="ARBA00001946"/>
    </source>
</evidence>
<keyword evidence="4" id="KW-0378">Hydrolase</keyword>
<dbReference type="Proteomes" id="UP000324832">
    <property type="component" value="Unassembled WGS sequence"/>
</dbReference>
<dbReference type="Gene3D" id="3.90.79.10">
    <property type="entry name" value="Nucleoside Triphosphate Pyrophosphohydrolase"/>
    <property type="match status" value="1"/>
</dbReference>
<dbReference type="PANTHER" id="PTHR12992:SF11">
    <property type="entry name" value="MITOCHONDRIAL COENZYME A DIPHOSPHATASE NUDT8"/>
    <property type="match status" value="1"/>
</dbReference>
<dbReference type="GO" id="GO:0046872">
    <property type="term" value="F:metal ion binding"/>
    <property type="evidence" value="ECO:0007669"/>
    <property type="project" value="UniProtKB-KW"/>
</dbReference>
<dbReference type="InterPro" id="IPR045121">
    <property type="entry name" value="CoAse"/>
</dbReference>
<evidence type="ECO:0000256" key="4">
    <source>
        <dbReference type="ARBA" id="ARBA00022801"/>
    </source>
</evidence>
<feature type="domain" description="Nudix hydrolase" evidence="8">
    <location>
        <begin position="167"/>
        <end position="301"/>
    </location>
</feature>
<evidence type="ECO:0000313" key="9">
    <source>
        <dbReference type="EMBL" id="VVC88600.1"/>
    </source>
</evidence>
<evidence type="ECO:0000256" key="7">
    <source>
        <dbReference type="SAM" id="MobiDB-lite"/>
    </source>
</evidence>
<gene>
    <name evidence="9" type="ORF">LSINAPIS_LOCUS1934</name>
</gene>